<gene>
    <name evidence="1" type="ORF">NG824_11020</name>
</gene>
<evidence type="ECO:0000313" key="2">
    <source>
        <dbReference type="Proteomes" id="UP001164392"/>
    </source>
</evidence>
<reference evidence="1" key="1">
    <citation type="submission" date="2022-06" db="EMBL/GenBank/DDBJ databases">
        <title>Dynamics of rice microbiomes reveals core vertical transmitted seed endophytes.</title>
        <authorList>
            <person name="Liao K."/>
            <person name="Zhang X."/>
        </authorList>
    </citation>
    <scope>NUCLEOTIDE SEQUENCE</scope>
    <source>
        <strain evidence="1">JR3-14</strain>
    </source>
</reference>
<proteinExistence type="predicted"/>
<sequence length="331" mass="36168">MSFTSFKDAEQIVDRFITLLHSLGVNPAVGSKIEGELLSPLQLLESTRNLGGLADRPELLADAGGMYDFAAKLLAIATQPEFSLFIPHLRLFEAGEQFATAIQPKQGDARDDVNRKLAELYLGALAIHFAFDVDLDHPVNSKGNNPDVMFTIRREGHPDSRWALAIKTVSSHAGQTLFENVQKAAKQIDATACTADRGMVVINLKNAIQYTSLDQVTYTSLDEALALLRTQIDTLITAAEKDRPADEWEPLFAGRVSPLVFYFAHAVVRLRLPGGLEVPTILKMAKIANPLGRSDEVGECIALKLNHWMQQILRGIPGTPSTYDAPGQAPA</sequence>
<protein>
    <submittedName>
        <fullName evidence="1">Uncharacterized protein</fullName>
    </submittedName>
</protein>
<evidence type="ECO:0000313" key="1">
    <source>
        <dbReference type="EMBL" id="UYK87056.1"/>
    </source>
</evidence>
<dbReference type="AlphaFoldDB" id="A0AA46Q5C7"/>
<dbReference type="EMBL" id="CP099534">
    <property type="protein sequence ID" value="UYK87056.1"/>
    <property type="molecule type" value="Genomic_DNA"/>
</dbReference>
<dbReference type="Proteomes" id="UP001164392">
    <property type="component" value="Chromosome"/>
</dbReference>
<name>A0AA46Q5C7_9XANT</name>
<organism evidence="1 2">
    <name type="scientific">Xanthomonas sacchari</name>
    <dbReference type="NCBI Taxonomy" id="56458"/>
    <lineage>
        <taxon>Bacteria</taxon>
        <taxon>Pseudomonadati</taxon>
        <taxon>Pseudomonadota</taxon>
        <taxon>Gammaproteobacteria</taxon>
        <taxon>Lysobacterales</taxon>
        <taxon>Lysobacteraceae</taxon>
        <taxon>Xanthomonas</taxon>
    </lineage>
</organism>
<accession>A0AA46Q5C7</accession>
<dbReference type="RefSeq" id="WP_267092275.1">
    <property type="nucleotide sequence ID" value="NZ_CP099534.1"/>
</dbReference>